<dbReference type="EMBL" id="CAUYUJ010011770">
    <property type="protein sequence ID" value="CAK0832563.1"/>
    <property type="molecule type" value="Genomic_DNA"/>
</dbReference>
<reference evidence="1" key="1">
    <citation type="submission" date="2023-10" db="EMBL/GenBank/DDBJ databases">
        <authorList>
            <person name="Chen Y."/>
            <person name="Shah S."/>
            <person name="Dougan E. K."/>
            <person name="Thang M."/>
            <person name="Chan C."/>
        </authorList>
    </citation>
    <scope>NUCLEOTIDE SEQUENCE [LARGE SCALE GENOMIC DNA]</scope>
</reference>
<comment type="caution">
    <text evidence="1">The sequence shown here is derived from an EMBL/GenBank/DDBJ whole genome shotgun (WGS) entry which is preliminary data.</text>
</comment>
<evidence type="ECO:0000313" key="1">
    <source>
        <dbReference type="EMBL" id="CAK0832563.1"/>
    </source>
</evidence>
<gene>
    <name evidence="1" type="ORF">PCOR1329_LOCUS30547</name>
</gene>
<sequence>MGRCMGEGLDHPTAMGLACGGHVLVRIVGFARTYWASDVSSVGNLAQAAKWKSVCEGLDHPTAVVLAVQWLATTSPGVRHVGHHHHLSVLWRLQRLPVRPYACA</sequence>
<evidence type="ECO:0000313" key="2">
    <source>
        <dbReference type="Proteomes" id="UP001189429"/>
    </source>
</evidence>
<keyword evidence="2" id="KW-1185">Reference proteome</keyword>
<proteinExistence type="predicted"/>
<name>A0ABN9SL92_9DINO</name>
<protein>
    <submittedName>
        <fullName evidence="1">Uncharacterized protein</fullName>
    </submittedName>
</protein>
<dbReference type="Proteomes" id="UP001189429">
    <property type="component" value="Unassembled WGS sequence"/>
</dbReference>
<accession>A0ABN9SL92</accession>
<organism evidence="1 2">
    <name type="scientific">Prorocentrum cordatum</name>
    <dbReference type="NCBI Taxonomy" id="2364126"/>
    <lineage>
        <taxon>Eukaryota</taxon>
        <taxon>Sar</taxon>
        <taxon>Alveolata</taxon>
        <taxon>Dinophyceae</taxon>
        <taxon>Prorocentrales</taxon>
        <taxon>Prorocentraceae</taxon>
        <taxon>Prorocentrum</taxon>
    </lineage>
</organism>